<dbReference type="InterPro" id="IPR001584">
    <property type="entry name" value="Integrase_cat-core"/>
</dbReference>
<dbReference type="SUPFAM" id="SSF50630">
    <property type="entry name" value="Acid proteases"/>
    <property type="match status" value="1"/>
</dbReference>
<dbReference type="GO" id="GO:0003676">
    <property type="term" value="F:nucleic acid binding"/>
    <property type="evidence" value="ECO:0007669"/>
    <property type="project" value="InterPro"/>
</dbReference>
<feature type="domain" description="Integrase catalytic" evidence="1">
    <location>
        <begin position="355"/>
        <end position="519"/>
    </location>
</feature>
<protein>
    <submittedName>
        <fullName evidence="2">Retrotransposable element Tf2</fullName>
    </submittedName>
</protein>
<dbReference type="InterPro" id="IPR036397">
    <property type="entry name" value="RNaseH_sf"/>
</dbReference>
<accession>A0A151RTS6</accession>
<name>A0A151RTS6_CAJCA</name>
<dbReference type="Gramene" id="C.cajan_31812.t">
    <property type="protein sequence ID" value="C.cajan_31812.t"/>
    <property type="gene ID" value="C.cajan_31812"/>
</dbReference>
<dbReference type="Gene3D" id="3.30.420.10">
    <property type="entry name" value="Ribonuclease H-like superfamily/Ribonuclease H"/>
    <property type="match status" value="1"/>
</dbReference>
<proteinExistence type="predicted"/>
<keyword evidence="3" id="KW-1185">Reference proteome</keyword>
<evidence type="ECO:0000313" key="2">
    <source>
        <dbReference type="EMBL" id="KYP45938.1"/>
    </source>
</evidence>
<dbReference type="PROSITE" id="PS50994">
    <property type="entry name" value="INTEGRASE"/>
    <property type="match status" value="1"/>
</dbReference>
<organism evidence="2 3">
    <name type="scientific">Cajanus cajan</name>
    <name type="common">Pigeon pea</name>
    <name type="synonym">Cajanus indicus</name>
    <dbReference type="NCBI Taxonomy" id="3821"/>
    <lineage>
        <taxon>Eukaryota</taxon>
        <taxon>Viridiplantae</taxon>
        <taxon>Streptophyta</taxon>
        <taxon>Embryophyta</taxon>
        <taxon>Tracheophyta</taxon>
        <taxon>Spermatophyta</taxon>
        <taxon>Magnoliopsida</taxon>
        <taxon>eudicotyledons</taxon>
        <taxon>Gunneridae</taxon>
        <taxon>Pentapetalae</taxon>
        <taxon>rosids</taxon>
        <taxon>fabids</taxon>
        <taxon>Fabales</taxon>
        <taxon>Fabaceae</taxon>
        <taxon>Papilionoideae</taxon>
        <taxon>50 kb inversion clade</taxon>
        <taxon>NPAAA clade</taxon>
        <taxon>indigoferoid/millettioid clade</taxon>
        <taxon>Phaseoleae</taxon>
        <taxon>Cajanus</taxon>
    </lineage>
</organism>
<dbReference type="InterPro" id="IPR012337">
    <property type="entry name" value="RNaseH-like_sf"/>
</dbReference>
<dbReference type="Gene3D" id="2.40.70.10">
    <property type="entry name" value="Acid Proteases"/>
    <property type="match status" value="1"/>
</dbReference>
<gene>
    <name evidence="2" type="ORF">KK1_032498</name>
</gene>
<dbReference type="PANTHER" id="PTHR45835">
    <property type="entry name" value="YALI0A06105P"/>
    <property type="match status" value="1"/>
</dbReference>
<reference evidence="2" key="1">
    <citation type="journal article" date="2012" name="Nat. Biotechnol.">
        <title>Draft genome sequence of pigeonpea (Cajanus cajan), an orphan legume crop of resource-poor farmers.</title>
        <authorList>
            <person name="Varshney R.K."/>
            <person name="Chen W."/>
            <person name="Li Y."/>
            <person name="Bharti A.K."/>
            <person name="Saxena R.K."/>
            <person name="Schlueter J.A."/>
            <person name="Donoghue M.T."/>
            <person name="Azam S."/>
            <person name="Fan G."/>
            <person name="Whaley A.M."/>
            <person name="Farmer A.D."/>
            <person name="Sheridan J."/>
            <person name="Iwata A."/>
            <person name="Tuteja R."/>
            <person name="Penmetsa R.V."/>
            <person name="Wu W."/>
            <person name="Upadhyaya H.D."/>
            <person name="Yang S.P."/>
            <person name="Shah T."/>
            <person name="Saxena K.B."/>
            <person name="Michael T."/>
            <person name="McCombie W.R."/>
            <person name="Yang B."/>
            <person name="Zhang G."/>
            <person name="Yang H."/>
            <person name="Wang J."/>
            <person name="Spillane C."/>
            <person name="Cook D.R."/>
            <person name="May G.D."/>
            <person name="Xu X."/>
            <person name="Jackson S.A."/>
        </authorList>
    </citation>
    <scope>NUCLEOTIDE SEQUENCE [LARGE SCALE GENOMIC DNA]</scope>
</reference>
<dbReference type="SUPFAM" id="SSF53098">
    <property type="entry name" value="Ribonuclease H-like"/>
    <property type="match status" value="1"/>
</dbReference>
<sequence length="521" mass="58663">MKCFLSGLQEEIHRDVIAQSPPSLLRAVALAKLYEPRHQLNVNAKAIQSSSVLKYYNISSPTYVASHNHVKSNPKQVLPGLLPTPSVPPLRNSLIKKISPVEMQIRREKGLCYFCDEKFSFFHKCPSRQYLFLQLEEEEHGEHNPSIQEEPPPNSLSVPILDDHHLSLNALKGGIGVGTIRFMAYIDKLPVTVLIDGGSSDNFLQPRVTKFLKLPIEPASLFKVMVGNGNYMTAKGLVQQITIHAQGNTFQLPVYLLPISGVGLILGANWLKTIRPHLANYEALQLKFLHAGKLTTLKELYSIQQIQNDTSQLTSLPISSDIEPELALLLHTYSVVFDAPKGKGITNHALPMGLLQPLPIPQHVWEDIAMNFITHLPLSHGYSTIMVVVDRLSKFGHFIALKENFTSKIVAYAFVNNIVKLYGVPKPIVSDRDRVFLSSFWQQLFKAQGTTLSMSSSYHLQTDGQSEALNKTLEMYLRCFVFDHPKTWVPMLPWAQFWYNSSWHHSVGMPPFQALYGREPP</sequence>
<evidence type="ECO:0000313" key="3">
    <source>
        <dbReference type="Proteomes" id="UP000075243"/>
    </source>
</evidence>
<dbReference type="AlphaFoldDB" id="A0A151RTS6"/>
<dbReference type="OMA" id="HHERDAS"/>
<dbReference type="Proteomes" id="UP000075243">
    <property type="component" value="Unassembled WGS sequence"/>
</dbReference>
<dbReference type="PANTHER" id="PTHR45835:SF90">
    <property type="entry name" value="INTEGRASE CATALYTIC DOMAIN-CONTAINING PROTEIN"/>
    <property type="match status" value="1"/>
</dbReference>
<dbReference type="Pfam" id="PF08284">
    <property type="entry name" value="RVP_2"/>
    <property type="match status" value="1"/>
</dbReference>
<dbReference type="InterPro" id="IPR021109">
    <property type="entry name" value="Peptidase_aspartic_dom_sf"/>
</dbReference>
<evidence type="ECO:0000259" key="1">
    <source>
        <dbReference type="PROSITE" id="PS50994"/>
    </source>
</evidence>
<dbReference type="EMBL" id="KQ483574">
    <property type="protein sequence ID" value="KYP45938.1"/>
    <property type="molecule type" value="Genomic_DNA"/>
</dbReference>
<dbReference type="CDD" id="cd00303">
    <property type="entry name" value="retropepsin_like"/>
    <property type="match status" value="1"/>
</dbReference>
<dbReference type="GO" id="GO:0015074">
    <property type="term" value="P:DNA integration"/>
    <property type="evidence" value="ECO:0007669"/>
    <property type="project" value="InterPro"/>
</dbReference>